<gene>
    <name evidence="3" type="ORF">FPZ43_12005</name>
</gene>
<proteinExistence type="predicted"/>
<evidence type="ECO:0000313" key="3">
    <source>
        <dbReference type="EMBL" id="TWR28980.1"/>
    </source>
</evidence>
<accession>A0A563UCD0</accession>
<name>A0A563UCD0_9SPHI</name>
<feature type="chain" id="PRO_5022159579" evidence="1">
    <location>
        <begin position="26"/>
        <end position="258"/>
    </location>
</feature>
<keyword evidence="4" id="KW-1185">Reference proteome</keyword>
<feature type="domain" description="NIPSNAP" evidence="2">
    <location>
        <begin position="153"/>
        <end position="256"/>
    </location>
</feature>
<dbReference type="AlphaFoldDB" id="A0A563UCD0"/>
<dbReference type="OrthoDB" id="192769at2"/>
<dbReference type="PROSITE" id="PS51257">
    <property type="entry name" value="PROKAR_LIPOPROTEIN"/>
    <property type="match status" value="1"/>
</dbReference>
<sequence length="258" mass="29468">MTALKKICVFAIVAFLACYAAPAMATGYYYQLRVYHFKTNEQQQVTNAYLKDVFVPNVHKLGMKQVGVFNTLANDTADRRTYVLIPFANWKAIEAFEDKIDVADAANGKSEYINASYKTPPYSRMEVIVLSAFDKAVSPLLPNLSAPKSERVYELRSYEGPTEKYYKNKVKMFNDGDEVGLFKRLGFNAVFYAKVLAGSRMPNLMYMTTFNSMADRDEHWKAFGDDAYWKKLSGMAQYQNNVSKADIIFLRPTDYSDF</sequence>
<dbReference type="Gene3D" id="3.30.70.100">
    <property type="match status" value="2"/>
</dbReference>
<reference evidence="3 4" key="1">
    <citation type="submission" date="2019-07" db="EMBL/GenBank/DDBJ databases">
        <authorList>
            <person name="Kim J."/>
        </authorList>
    </citation>
    <scope>NUCLEOTIDE SEQUENCE [LARGE SCALE GENOMIC DNA]</scope>
    <source>
        <strain evidence="4">dk17</strain>
    </source>
</reference>
<evidence type="ECO:0000259" key="2">
    <source>
        <dbReference type="Pfam" id="PF07978"/>
    </source>
</evidence>
<protein>
    <submittedName>
        <fullName evidence="3">NIPSNAP family containing protein</fullName>
    </submittedName>
</protein>
<comment type="caution">
    <text evidence="3">The sequence shown here is derived from an EMBL/GenBank/DDBJ whole genome shotgun (WGS) entry which is preliminary data.</text>
</comment>
<feature type="signal peptide" evidence="1">
    <location>
        <begin position="1"/>
        <end position="25"/>
    </location>
</feature>
<dbReference type="Pfam" id="PF07978">
    <property type="entry name" value="NIPSNAP"/>
    <property type="match status" value="1"/>
</dbReference>
<evidence type="ECO:0000313" key="4">
    <source>
        <dbReference type="Proteomes" id="UP000320042"/>
    </source>
</evidence>
<dbReference type="Proteomes" id="UP000320042">
    <property type="component" value="Unassembled WGS sequence"/>
</dbReference>
<dbReference type="SUPFAM" id="SSF54909">
    <property type="entry name" value="Dimeric alpha+beta barrel"/>
    <property type="match status" value="2"/>
</dbReference>
<dbReference type="InterPro" id="IPR012577">
    <property type="entry name" value="NIPSNAP"/>
</dbReference>
<dbReference type="EMBL" id="VOEJ01000005">
    <property type="protein sequence ID" value="TWR28980.1"/>
    <property type="molecule type" value="Genomic_DNA"/>
</dbReference>
<keyword evidence="1" id="KW-0732">Signal</keyword>
<dbReference type="InterPro" id="IPR011008">
    <property type="entry name" value="Dimeric_a/b-barrel"/>
</dbReference>
<evidence type="ECO:0000256" key="1">
    <source>
        <dbReference type="SAM" id="SignalP"/>
    </source>
</evidence>
<organism evidence="3 4">
    <name type="scientific">Mucilaginibacter pallidiroseus</name>
    <dbReference type="NCBI Taxonomy" id="2599295"/>
    <lineage>
        <taxon>Bacteria</taxon>
        <taxon>Pseudomonadati</taxon>
        <taxon>Bacteroidota</taxon>
        <taxon>Sphingobacteriia</taxon>
        <taxon>Sphingobacteriales</taxon>
        <taxon>Sphingobacteriaceae</taxon>
        <taxon>Mucilaginibacter</taxon>
    </lineage>
</organism>
<dbReference type="RefSeq" id="WP_146382165.1">
    <property type="nucleotide sequence ID" value="NZ_VOEJ01000005.1"/>
</dbReference>